<dbReference type="GO" id="GO:0005975">
    <property type="term" value="P:carbohydrate metabolic process"/>
    <property type="evidence" value="ECO:0007669"/>
    <property type="project" value="InterPro"/>
</dbReference>
<dbReference type="EC" id="5.3.1.8" evidence="4"/>
<dbReference type="InterPro" id="IPR046348">
    <property type="entry name" value="SIS_dom_sf"/>
</dbReference>
<keyword evidence="2 4" id="KW-0413">Isomerase</keyword>
<dbReference type="Gene3D" id="3.40.50.10490">
    <property type="entry name" value="Glucose-6-phosphate isomerase like protein, domain 1"/>
    <property type="match status" value="2"/>
</dbReference>
<keyword evidence="5" id="KW-1185">Reference proteome</keyword>
<accession>A0A7W7PFD0</accession>
<dbReference type="RefSeq" id="WP_184734129.1">
    <property type="nucleotide sequence ID" value="NZ_BMRW01000005.1"/>
</dbReference>
<sequence length="367" mass="41845">MKSRLDRYEEFIEKEYRAGLTKPDEYSLEAITPKLRSRFANGEFKRIVFTGMGCSAIVSDIVRGYFAEIGSPIEVHVLNDYDFRFLAPSSVLDDEGTLYIISSYSGHSQEPVLAYQGLKSKQDRVLLLTSGGKLAGLGQADGVSIAYWRLREPDREYPLFHVSQYFAILMDMFHKLGLLDDNHHTRLAELSAELEADYDNTRRELVERVAHDSQDANVIMIASPKWHESLLKLAKMHFNEMSMVPAARNYFHEFCHSEVATLSDPDRKHSVIWFADPDDDDYTIAKGENLVRLLTEERPENLNVRISRVDLGEGDFLRKYFNALNIVQHTALALGRYHETNSRDLISESAGNPWYHSTTIESELAGA</sequence>
<reference evidence="4 5" key="1">
    <citation type="submission" date="2020-08" db="EMBL/GenBank/DDBJ databases">
        <title>Genomic Encyclopedia of Type Strains, Phase III (KMG-III): the genomes of soil and plant-associated and newly described type strains.</title>
        <authorList>
            <person name="Whitman W."/>
        </authorList>
    </citation>
    <scope>NUCLEOTIDE SEQUENCE [LARGE SCALE GENOMIC DNA]</scope>
    <source>
        <strain evidence="4 5">CECT 3265</strain>
    </source>
</reference>
<evidence type="ECO:0000313" key="4">
    <source>
        <dbReference type="EMBL" id="MBB4887118.1"/>
    </source>
</evidence>
<feature type="domain" description="SIS" evidence="3">
    <location>
        <begin position="35"/>
        <end position="183"/>
    </location>
</feature>
<name>A0A7W7PFD0_STRNE</name>
<evidence type="ECO:0000259" key="3">
    <source>
        <dbReference type="PROSITE" id="PS51464"/>
    </source>
</evidence>
<dbReference type="GO" id="GO:0004476">
    <property type="term" value="F:mannose-6-phosphate isomerase activity"/>
    <property type="evidence" value="ECO:0007669"/>
    <property type="project" value="UniProtKB-EC"/>
</dbReference>
<protein>
    <submittedName>
        <fullName evidence="4">Glucose/mannose-6-phosphate isomerase</fullName>
        <ecNumber evidence="4">5.3.1.8</ecNumber>
        <ecNumber evidence="4">5.3.1.9</ecNumber>
    </submittedName>
</protein>
<dbReference type="GO" id="GO:0097367">
    <property type="term" value="F:carbohydrate derivative binding"/>
    <property type="evidence" value="ECO:0007669"/>
    <property type="project" value="InterPro"/>
</dbReference>
<gene>
    <name evidence="4" type="ORF">FHS38_003163</name>
</gene>
<dbReference type="GO" id="GO:0004347">
    <property type="term" value="F:glucose-6-phosphate isomerase activity"/>
    <property type="evidence" value="ECO:0007669"/>
    <property type="project" value="UniProtKB-EC"/>
</dbReference>
<dbReference type="SUPFAM" id="SSF53697">
    <property type="entry name" value="SIS domain"/>
    <property type="match status" value="1"/>
</dbReference>
<proteinExistence type="inferred from homology"/>
<evidence type="ECO:0000313" key="5">
    <source>
        <dbReference type="Proteomes" id="UP000556436"/>
    </source>
</evidence>
<dbReference type="PROSITE" id="PS51464">
    <property type="entry name" value="SIS"/>
    <property type="match status" value="1"/>
</dbReference>
<dbReference type="InterPro" id="IPR001347">
    <property type="entry name" value="SIS_dom"/>
</dbReference>
<evidence type="ECO:0000256" key="1">
    <source>
        <dbReference type="ARBA" id="ARBA00010523"/>
    </source>
</evidence>
<organism evidence="4 5">
    <name type="scientific">Streptomyces netropsis</name>
    <name type="common">Streptoverticillium netropsis</name>
    <dbReference type="NCBI Taxonomy" id="55404"/>
    <lineage>
        <taxon>Bacteria</taxon>
        <taxon>Bacillati</taxon>
        <taxon>Actinomycetota</taxon>
        <taxon>Actinomycetes</taxon>
        <taxon>Kitasatosporales</taxon>
        <taxon>Streptomycetaceae</taxon>
        <taxon>Streptomyces</taxon>
    </lineage>
</organism>
<dbReference type="EMBL" id="JACHJG010000005">
    <property type="protein sequence ID" value="MBB4887118.1"/>
    <property type="molecule type" value="Genomic_DNA"/>
</dbReference>
<comment type="caution">
    <text evidence="4">The sequence shown here is derived from an EMBL/GenBank/DDBJ whole genome shotgun (WGS) entry which is preliminary data.</text>
</comment>
<dbReference type="Pfam" id="PF10432">
    <property type="entry name" value="bact-PGI_C"/>
    <property type="match status" value="1"/>
</dbReference>
<dbReference type="EC" id="5.3.1.9" evidence="4"/>
<dbReference type="InterPro" id="IPR019490">
    <property type="entry name" value="Glu6P/Mann6P_isomerase_C"/>
</dbReference>
<dbReference type="GO" id="GO:1901135">
    <property type="term" value="P:carbohydrate derivative metabolic process"/>
    <property type="evidence" value="ECO:0007669"/>
    <property type="project" value="InterPro"/>
</dbReference>
<comment type="similarity">
    <text evidence="1">Belongs to the PGI/PMI family.</text>
</comment>
<dbReference type="AlphaFoldDB" id="A0A7W7PFD0"/>
<dbReference type="Proteomes" id="UP000556436">
    <property type="component" value="Unassembled WGS sequence"/>
</dbReference>
<evidence type="ECO:0000256" key="2">
    <source>
        <dbReference type="ARBA" id="ARBA00023235"/>
    </source>
</evidence>